<keyword evidence="10" id="KW-0472">Membrane</keyword>
<sequence>MSSPRVLVQILVVGAQILGKAFAEAGRQAVKNAKYRPAGVASDAAGVGRATSGSITDTLTREHRMTLDEAHMILNVKPETPMEAVLKNYEHLFKANSVPKPPQSNATTPTGGRGARFTGTNSHYLQSKVVRARERIEAERKVAEEGPQESATAPSGESAPPSGTQPSGGSGPSSGTGSP</sequence>
<name>A0A067NCE6_BOTB1</name>
<reference evidence="16" key="1">
    <citation type="journal article" date="2014" name="Proc. Natl. Acad. Sci. U.S.A.">
        <title>Extensive sampling of basidiomycete genomes demonstrates inadequacy of the white-rot/brown-rot paradigm for wood decay fungi.</title>
        <authorList>
            <person name="Riley R."/>
            <person name="Salamov A.A."/>
            <person name="Brown D.W."/>
            <person name="Nagy L.G."/>
            <person name="Floudas D."/>
            <person name="Held B.W."/>
            <person name="Levasseur A."/>
            <person name="Lombard V."/>
            <person name="Morin E."/>
            <person name="Otillar R."/>
            <person name="Lindquist E.A."/>
            <person name="Sun H."/>
            <person name="LaButti K.M."/>
            <person name="Schmutz J."/>
            <person name="Jabbour D."/>
            <person name="Luo H."/>
            <person name="Baker S.E."/>
            <person name="Pisabarro A.G."/>
            <person name="Walton J.D."/>
            <person name="Blanchette R.A."/>
            <person name="Henrissat B."/>
            <person name="Martin F."/>
            <person name="Cullen D."/>
            <person name="Hibbett D.S."/>
            <person name="Grigoriev I.V."/>
        </authorList>
    </citation>
    <scope>NUCLEOTIDE SEQUENCE [LARGE SCALE GENOMIC DNA]</scope>
    <source>
        <strain evidence="16">FD-172 SS1</strain>
    </source>
</reference>
<dbReference type="Gene3D" id="1.10.287.110">
    <property type="entry name" value="DnaJ domain"/>
    <property type="match status" value="1"/>
</dbReference>
<dbReference type="InterPro" id="IPR036869">
    <property type="entry name" value="J_dom_sf"/>
</dbReference>
<feature type="compositionally biased region" description="Gly residues" evidence="13">
    <location>
        <begin position="166"/>
        <end position="179"/>
    </location>
</feature>
<dbReference type="EMBL" id="KL198016">
    <property type="protein sequence ID" value="KDQ21782.1"/>
    <property type="molecule type" value="Genomic_DNA"/>
</dbReference>
<dbReference type="OrthoDB" id="10262892at2759"/>
<organism evidence="15 16">
    <name type="scientific">Botryobasidium botryosum (strain FD-172 SS1)</name>
    <dbReference type="NCBI Taxonomy" id="930990"/>
    <lineage>
        <taxon>Eukaryota</taxon>
        <taxon>Fungi</taxon>
        <taxon>Dikarya</taxon>
        <taxon>Basidiomycota</taxon>
        <taxon>Agaricomycotina</taxon>
        <taxon>Agaricomycetes</taxon>
        <taxon>Cantharellales</taxon>
        <taxon>Botryobasidiaceae</taxon>
        <taxon>Botryobasidium</taxon>
    </lineage>
</organism>
<evidence type="ECO:0000256" key="1">
    <source>
        <dbReference type="ARBA" id="ARBA00004637"/>
    </source>
</evidence>
<feature type="region of interest" description="Disordered" evidence="13">
    <location>
        <begin position="95"/>
        <end position="179"/>
    </location>
</feature>
<dbReference type="PANTHER" id="PTHR12388">
    <property type="entry name" value="MITOCHONDRIA ASSOCIATED GRANULOCYTE MACROPHAGE CSF SIGNALING MOLECULE"/>
    <property type="match status" value="1"/>
</dbReference>
<evidence type="ECO:0000256" key="8">
    <source>
        <dbReference type="ARBA" id="ARBA00023010"/>
    </source>
</evidence>
<keyword evidence="14" id="KW-0732">Signal</keyword>
<dbReference type="Proteomes" id="UP000027195">
    <property type="component" value="Unassembled WGS sequence"/>
</dbReference>
<evidence type="ECO:0000256" key="12">
    <source>
        <dbReference type="ARBA" id="ARBA00031407"/>
    </source>
</evidence>
<evidence type="ECO:0000256" key="14">
    <source>
        <dbReference type="SAM" id="SignalP"/>
    </source>
</evidence>
<accession>A0A067NCE6</accession>
<evidence type="ECO:0000256" key="9">
    <source>
        <dbReference type="ARBA" id="ARBA00023128"/>
    </source>
</evidence>
<evidence type="ECO:0000256" key="6">
    <source>
        <dbReference type="ARBA" id="ARBA00022792"/>
    </source>
</evidence>
<dbReference type="GO" id="GO:0030150">
    <property type="term" value="P:protein import into mitochondrial matrix"/>
    <property type="evidence" value="ECO:0007669"/>
    <property type="project" value="InterPro"/>
</dbReference>
<comment type="subcellular location">
    <subcellularLocation>
        <location evidence="1">Mitochondrion inner membrane</location>
        <topology evidence="1">Peripheral membrane protein</topology>
    </subcellularLocation>
</comment>
<dbReference type="STRING" id="930990.A0A067NCE6"/>
<protein>
    <recommendedName>
        <fullName evidence="4">Mitochondrial import inner membrane translocase subunit TIM16</fullName>
    </recommendedName>
    <alternativeName>
        <fullName evidence="3">Mitochondrial import inner membrane translocase subunit tim16</fullName>
    </alternativeName>
    <alternativeName>
        <fullName evidence="11 12">Presequence translocated-associated motor subunit PAM16</fullName>
    </alternativeName>
</protein>
<keyword evidence="6" id="KW-0999">Mitochondrion inner membrane</keyword>
<comment type="similarity">
    <text evidence="2">Belongs to the TIM16/PAM16 family.</text>
</comment>
<keyword evidence="7" id="KW-0653">Protein transport</keyword>
<evidence type="ECO:0000256" key="11">
    <source>
        <dbReference type="ARBA" id="ARBA00030422"/>
    </source>
</evidence>
<evidence type="ECO:0000313" key="15">
    <source>
        <dbReference type="EMBL" id="KDQ21782.1"/>
    </source>
</evidence>
<evidence type="ECO:0000256" key="2">
    <source>
        <dbReference type="ARBA" id="ARBA00008817"/>
    </source>
</evidence>
<dbReference type="InterPro" id="IPR005341">
    <property type="entry name" value="Tim16"/>
</dbReference>
<feature type="compositionally biased region" description="Basic and acidic residues" evidence="13">
    <location>
        <begin position="131"/>
        <end position="144"/>
    </location>
</feature>
<evidence type="ECO:0000256" key="5">
    <source>
        <dbReference type="ARBA" id="ARBA00022448"/>
    </source>
</evidence>
<keyword evidence="9" id="KW-0496">Mitochondrion</keyword>
<feature type="chain" id="PRO_5001642027" description="Mitochondrial import inner membrane translocase subunit TIM16" evidence="14">
    <location>
        <begin position="24"/>
        <end position="179"/>
    </location>
</feature>
<evidence type="ECO:0000256" key="13">
    <source>
        <dbReference type="SAM" id="MobiDB-lite"/>
    </source>
</evidence>
<dbReference type="FunCoup" id="A0A067NCE6">
    <property type="interactions" value="75"/>
</dbReference>
<evidence type="ECO:0000256" key="4">
    <source>
        <dbReference type="ARBA" id="ARBA00020721"/>
    </source>
</evidence>
<keyword evidence="8" id="KW-0811">Translocation</keyword>
<keyword evidence="5" id="KW-0813">Transport</keyword>
<keyword evidence="16" id="KW-1185">Reference proteome</keyword>
<gene>
    <name evidence="15" type="ORF">BOTBODRAFT_26203</name>
</gene>
<dbReference type="GO" id="GO:0005744">
    <property type="term" value="C:TIM23 mitochondrial import inner membrane translocase complex"/>
    <property type="evidence" value="ECO:0007669"/>
    <property type="project" value="InterPro"/>
</dbReference>
<dbReference type="HOGENOM" id="CLU_101461_1_0_1"/>
<evidence type="ECO:0000256" key="3">
    <source>
        <dbReference type="ARBA" id="ARBA00013571"/>
    </source>
</evidence>
<dbReference type="Pfam" id="PF03656">
    <property type="entry name" value="Pam16"/>
    <property type="match status" value="1"/>
</dbReference>
<evidence type="ECO:0000256" key="7">
    <source>
        <dbReference type="ARBA" id="ARBA00022927"/>
    </source>
</evidence>
<proteinExistence type="inferred from homology"/>
<evidence type="ECO:0000313" key="16">
    <source>
        <dbReference type="Proteomes" id="UP000027195"/>
    </source>
</evidence>
<dbReference type="InParanoid" id="A0A067NCE6"/>
<dbReference type="PANTHER" id="PTHR12388:SF0">
    <property type="entry name" value="MITOCHONDRIAL IMPORT INNER MEMBRANE TRANSLOCASE SUBUNIT TIM16"/>
    <property type="match status" value="1"/>
</dbReference>
<dbReference type="AlphaFoldDB" id="A0A067NCE6"/>
<feature type="signal peptide" evidence="14">
    <location>
        <begin position="1"/>
        <end position="23"/>
    </location>
</feature>
<evidence type="ECO:0000256" key="10">
    <source>
        <dbReference type="ARBA" id="ARBA00023136"/>
    </source>
</evidence>